<keyword evidence="2" id="KW-1185">Reference proteome</keyword>
<reference evidence="2" key="1">
    <citation type="journal article" date="2019" name="Int. J. Syst. Evol. Microbiol.">
        <title>The Global Catalogue of Microorganisms (GCM) 10K type strain sequencing project: providing services to taxonomists for standard genome sequencing and annotation.</title>
        <authorList>
            <consortium name="The Broad Institute Genomics Platform"/>
            <consortium name="The Broad Institute Genome Sequencing Center for Infectious Disease"/>
            <person name="Wu L."/>
            <person name="Ma J."/>
        </authorList>
    </citation>
    <scope>NUCLEOTIDE SEQUENCE [LARGE SCALE GENOMIC DNA]</scope>
    <source>
        <strain evidence="2">CGMCC 1.12606</strain>
    </source>
</reference>
<protein>
    <submittedName>
        <fullName evidence="1">Uncharacterized protein</fullName>
    </submittedName>
</protein>
<dbReference type="Gene3D" id="2.60.120.10">
    <property type="entry name" value="Jelly Rolls"/>
    <property type="match status" value="1"/>
</dbReference>
<accession>A0ABQ1QVS2</accession>
<proteinExistence type="predicted"/>
<dbReference type="InterPro" id="IPR014710">
    <property type="entry name" value="RmlC-like_jellyroll"/>
</dbReference>
<name>A0ABQ1QVS2_9FLAO</name>
<evidence type="ECO:0000313" key="2">
    <source>
        <dbReference type="Proteomes" id="UP000625780"/>
    </source>
</evidence>
<organism evidence="1 2">
    <name type="scientific">Muriicola marianensis</name>
    <dbReference type="NCBI Taxonomy" id="1324801"/>
    <lineage>
        <taxon>Bacteria</taxon>
        <taxon>Pseudomonadati</taxon>
        <taxon>Bacteroidota</taxon>
        <taxon>Flavobacteriia</taxon>
        <taxon>Flavobacteriales</taxon>
        <taxon>Flavobacteriaceae</taxon>
        <taxon>Muriicola</taxon>
    </lineage>
</organism>
<dbReference type="Proteomes" id="UP000625780">
    <property type="component" value="Unassembled WGS sequence"/>
</dbReference>
<dbReference type="EMBL" id="BMFH01000001">
    <property type="protein sequence ID" value="GGD43787.1"/>
    <property type="molecule type" value="Genomic_DNA"/>
</dbReference>
<gene>
    <name evidence="1" type="ORF">GCM10011361_08430</name>
</gene>
<evidence type="ECO:0000313" key="1">
    <source>
        <dbReference type="EMBL" id="GGD43787.1"/>
    </source>
</evidence>
<sequence length="182" mass="21565">MMMSRIETWINCIQGLFSDKEIKNGIAMTTKENQRAKLLKYTTINEAGNFNTWNPAHIEELKRNRISSDLGQKILFENDYLRIWEVVLLPKERLPFRKIQSDYYWVAGSEGLLISRFSDGRILLMHLEKGDSEFLQHKDQHAVYDLENIGQDILFFQMTEFKGENLDNQERLQEVFKRNTSR</sequence>
<comment type="caution">
    <text evidence="1">The sequence shown here is derived from an EMBL/GenBank/DDBJ whole genome shotgun (WGS) entry which is preliminary data.</text>
</comment>